<dbReference type="RefSeq" id="WP_120720723.1">
    <property type="nucleotide sequence ID" value="NZ_CP032698.1"/>
</dbReference>
<evidence type="ECO:0000313" key="2">
    <source>
        <dbReference type="Proteomes" id="UP000271554"/>
    </source>
</evidence>
<keyword evidence="2" id="KW-1185">Reference proteome</keyword>
<organism evidence="1 2">
    <name type="scientific">Streptomyces hundungensis</name>
    <dbReference type="NCBI Taxonomy" id="1077946"/>
    <lineage>
        <taxon>Bacteria</taxon>
        <taxon>Bacillati</taxon>
        <taxon>Actinomycetota</taxon>
        <taxon>Actinomycetes</taxon>
        <taxon>Kitasatosporales</taxon>
        <taxon>Streptomycetaceae</taxon>
        <taxon>Streptomyces</taxon>
    </lineage>
</organism>
<sequence length="248" mass="26279">MMLASTTAAAVKSVQVVTVPTDAAGVADGGLLPPAGTVVIYVGDAAAPEWHRLRAAALDGDWQAVRDTAVPQHPNPGAELTAASTPFDLVCAGHVVAHGLALPHGVPFRTLTFPYTGGPIRDADFGIVEHTDGGTPAVRTTCLLMRRAPELTRLERQLLDDMDPEERHVHMRRPQPCQTLTAMDALTDGIGRAAQEAVREKHARGGYARDESATALSQSEITEIAGESGEPAAAVADLLATRRRHFSY</sequence>
<dbReference type="OrthoDB" id="4080613at2"/>
<name>A0A387HFF7_9ACTN</name>
<reference evidence="1 2" key="1">
    <citation type="submission" date="2018-10" db="EMBL/GenBank/DDBJ databases">
        <title>Relationship between Morphology and Antimicrobial Activity in Streptomyces.</title>
        <authorList>
            <person name="Kang H.J."/>
            <person name="Kim S.B."/>
        </authorList>
    </citation>
    <scope>NUCLEOTIDE SEQUENCE [LARGE SCALE GENOMIC DNA]</scope>
    <source>
        <strain evidence="1 2">BH38</strain>
    </source>
</reference>
<evidence type="ECO:0000313" key="1">
    <source>
        <dbReference type="EMBL" id="AYG79660.1"/>
    </source>
</evidence>
<dbReference type="Proteomes" id="UP000271554">
    <property type="component" value="Chromosome"/>
</dbReference>
<protein>
    <submittedName>
        <fullName evidence="1">Uncharacterized protein</fullName>
    </submittedName>
</protein>
<dbReference type="EMBL" id="CP032698">
    <property type="protein sequence ID" value="AYG79660.1"/>
    <property type="molecule type" value="Genomic_DNA"/>
</dbReference>
<dbReference type="KEGG" id="shun:DWB77_01775"/>
<gene>
    <name evidence="1" type="ORF">DWB77_01775</name>
</gene>
<dbReference type="AlphaFoldDB" id="A0A387HFF7"/>
<accession>A0A387HFF7</accession>
<proteinExistence type="predicted"/>